<dbReference type="Proteomes" id="UP000177383">
    <property type="component" value="Unassembled WGS sequence"/>
</dbReference>
<dbReference type="EMBL" id="MFJE01000023">
    <property type="protein sequence ID" value="OGG14172.1"/>
    <property type="molecule type" value="Genomic_DNA"/>
</dbReference>
<dbReference type="CDD" id="cd02440">
    <property type="entry name" value="AdoMet_MTases"/>
    <property type="match status" value="1"/>
</dbReference>
<dbReference type="PANTHER" id="PTHR43861:SF6">
    <property type="entry name" value="METHYLTRANSFERASE TYPE 11"/>
    <property type="match status" value="1"/>
</dbReference>
<dbReference type="Gene3D" id="3.40.50.150">
    <property type="entry name" value="Vaccinia Virus protein VP39"/>
    <property type="match status" value="1"/>
</dbReference>
<sequence length="242" mass="27551">MSEGTMIHPTYTTVLNLINSRFPQKKTLRILDYGCGSGYFLEIFGKTRIGEYYGYDLSEKSIQCAKKTHHNRNVHFFHIQKDSASLLKEKKNIDVLVLIGVLQYMSNKEFSALFKNAKKLLTPNGVIIISCSVDHIVYRAMNVLHIFSPHKLIHRKYATDTLKRAGFGVIDQFERGILLSPIFSQLMTIFDILDKLIFSTKGTIGPIGKIMRGMTNILLSLEYRLPVDYGYTLFIMAGKDSV</sequence>
<organism evidence="1 2">
    <name type="scientific">Candidatus Gottesmanbacteria bacterium RIFCSPHIGHO2_01_FULL_39_10</name>
    <dbReference type="NCBI Taxonomy" id="1798375"/>
    <lineage>
        <taxon>Bacteria</taxon>
        <taxon>Candidatus Gottesmaniibacteriota</taxon>
    </lineage>
</organism>
<dbReference type="SUPFAM" id="SSF53335">
    <property type="entry name" value="S-adenosyl-L-methionine-dependent methyltransferases"/>
    <property type="match status" value="1"/>
</dbReference>
<dbReference type="STRING" id="1798375.A2773_02790"/>
<accession>A0A1F5ZPY5</accession>
<dbReference type="AlphaFoldDB" id="A0A1F5ZPY5"/>
<gene>
    <name evidence="1" type="ORF">A2773_02790</name>
</gene>
<protein>
    <submittedName>
        <fullName evidence="1">Uncharacterized protein</fullName>
    </submittedName>
</protein>
<proteinExistence type="predicted"/>
<evidence type="ECO:0000313" key="2">
    <source>
        <dbReference type="Proteomes" id="UP000177383"/>
    </source>
</evidence>
<reference evidence="1 2" key="1">
    <citation type="journal article" date="2016" name="Nat. Commun.">
        <title>Thousands of microbial genomes shed light on interconnected biogeochemical processes in an aquifer system.</title>
        <authorList>
            <person name="Anantharaman K."/>
            <person name="Brown C.T."/>
            <person name="Hug L.A."/>
            <person name="Sharon I."/>
            <person name="Castelle C.J."/>
            <person name="Probst A.J."/>
            <person name="Thomas B.C."/>
            <person name="Singh A."/>
            <person name="Wilkins M.J."/>
            <person name="Karaoz U."/>
            <person name="Brodie E.L."/>
            <person name="Williams K.H."/>
            <person name="Hubbard S.S."/>
            <person name="Banfield J.F."/>
        </authorList>
    </citation>
    <scope>NUCLEOTIDE SEQUENCE [LARGE SCALE GENOMIC DNA]</scope>
</reference>
<dbReference type="InterPro" id="IPR029063">
    <property type="entry name" value="SAM-dependent_MTases_sf"/>
</dbReference>
<dbReference type="Pfam" id="PF13489">
    <property type="entry name" value="Methyltransf_23"/>
    <property type="match status" value="1"/>
</dbReference>
<evidence type="ECO:0000313" key="1">
    <source>
        <dbReference type="EMBL" id="OGG14172.1"/>
    </source>
</evidence>
<name>A0A1F5ZPY5_9BACT</name>
<comment type="caution">
    <text evidence="1">The sequence shown here is derived from an EMBL/GenBank/DDBJ whole genome shotgun (WGS) entry which is preliminary data.</text>
</comment>
<dbReference type="PANTHER" id="PTHR43861">
    <property type="entry name" value="TRANS-ACONITATE 2-METHYLTRANSFERASE-RELATED"/>
    <property type="match status" value="1"/>
</dbReference>